<evidence type="ECO:0000256" key="2">
    <source>
        <dbReference type="ARBA" id="ARBA00022472"/>
    </source>
</evidence>
<dbReference type="Gene3D" id="1.25.70.10">
    <property type="entry name" value="Transcription termination factor 3, mitochondrial"/>
    <property type="match status" value="3"/>
</dbReference>
<dbReference type="InterPro" id="IPR003690">
    <property type="entry name" value="MTERF"/>
</dbReference>
<dbReference type="GO" id="GO:0006353">
    <property type="term" value="P:DNA-templated transcription termination"/>
    <property type="evidence" value="ECO:0007669"/>
    <property type="project" value="UniProtKB-KW"/>
</dbReference>
<keyword evidence="5" id="KW-1185">Reference proteome</keyword>
<keyword evidence="2" id="KW-0805">Transcription regulation</keyword>
<proteinExistence type="inferred from homology"/>
<evidence type="ECO:0000256" key="1">
    <source>
        <dbReference type="ARBA" id="ARBA00007692"/>
    </source>
</evidence>
<sequence length="564" mass="64806">MHSRPTTTTFFLYIALSRHFSSATKLPKLRSLSKIPSKYRAQAIQDAQKALTDYLHTTRSLPFTYAEHISKNSVFSLSNVVAKVEFSSSTFLNSFQRFLRYHPINEFEFFYESIGITYNEINGFLPANKFFLSEDSRVLSVACALSGYGFPWNRLGKLYKEEISIFGEDPKELSKKLRRFEDYGFNNVTIIGICLVFPYVLSGKCKLGGEIDALLDDLKRLFIDFDLVSFVEGNVDAWYECCRKIRVFYDLGCEKGKIGELMGRNKNIFLEHPEEVLIKKAEFFCRLSVTNGDVGLMLLKKPEILNFDLENPVISVLGFLKHIGLKAQELESIAQKYPYVLGRNKMVNVPCVMRALDLHEWFLGKMKSGTHHLLGSYVVGNYDETLDIDFRDSLERIQSSRTPIHTISKLNFLHGIGYGENKLTIKVLAHLHGTSCELQERFDCLLRSGIEFSKLCRMVSLSPKILNQKPEILEQKVDFLCQDMGSSLQYLDVFPAYLCYDLEKRIKPRYRFHMWLMEKGLCTKKYSISSMIATSEKNFIARISGIHPAAPKLWLGMFLKQKSL</sequence>
<comment type="similarity">
    <text evidence="1">Belongs to the mTERF family.</text>
</comment>
<evidence type="ECO:0000256" key="3">
    <source>
        <dbReference type="ARBA" id="ARBA00022946"/>
    </source>
</evidence>
<dbReference type="FunFam" id="1.25.70.10:FF:000017">
    <property type="entry name" value="Transcription termination factor MTEF18, mitochondrial"/>
    <property type="match status" value="1"/>
</dbReference>
<dbReference type="OrthoDB" id="899381at2759"/>
<name>A0A5J4ZR07_9ASTE</name>
<keyword evidence="3" id="KW-0809">Transit peptide</keyword>
<dbReference type="PANTHER" id="PTHR13068">
    <property type="entry name" value="CGI-12 PROTEIN-RELATED"/>
    <property type="match status" value="1"/>
</dbReference>
<protein>
    <submittedName>
        <fullName evidence="4">Uncharacterized protein</fullName>
    </submittedName>
</protein>
<reference evidence="4 5" key="1">
    <citation type="submission" date="2019-09" db="EMBL/GenBank/DDBJ databases">
        <title>A chromosome-level genome assembly of the Chinese tupelo Nyssa sinensis.</title>
        <authorList>
            <person name="Yang X."/>
            <person name="Kang M."/>
            <person name="Yang Y."/>
            <person name="Xiong H."/>
            <person name="Wang M."/>
            <person name="Zhang Z."/>
            <person name="Wang Z."/>
            <person name="Wu H."/>
            <person name="Ma T."/>
            <person name="Liu J."/>
            <person name="Xi Z."/>
        </authorList>
    </citation>
    <scope>NUCLEOTIDE SEQUENCE [LARGE SCALE GENOMIC DNA]</scope>
    <source>
        <strain evidence="4">J267</strain>
        <tissue evidence="4">Leaf</tissue>
    </source>
</reference>
<organism evidence="4 5">
    <name type="scientific">Nyssa sinensis</name>
    <dbReference type="NCBI Taxonomy" id="561372"/>
    <lineage>
        <taxon>Eukaryota</taxon>
        <taxon>Viridiplantae</taxon>
        <taxon>Streptophyta</taxon>
        <taxon>Embryophyta</taxon>
        <taxon>Tracheophyta</taxon>
        <taxon>Spermatophyta</taxon>
        <taxon>Magnoliopsida</taxon>
        <taxon>eudicotyledons</taxon>
        <taxon>Gunneridae</taxon>
        <taxon>Pentapetalae</taxon>
        <taxon>asterids</taxon>
        <taxon>Cornales</taxon>
        <taxon>Nyssaceae</taxon>
        <taxon>Nyssa</taxon>
    </lineage>
</organism>
<keyword evidence="2" id="KW-0804">Transcription</keyword>
<dbReference type="Pfam" id="PF02536">
    <property type="entry name" value="mTERF"/>
    <property type="match status" value="2"/>
</dbReference>
<dbReference type="Proteomes" id="UP000325577">
    <property type="component" value="Linkage Group LG6"/>
</dbReference>
<dbReference type="EMBL" id="CM018049">
    <property type="protein sequence ID" value="KAA8520459.1"/>
    <property type="molecule type" value="Genomic_DNA"/>
</dbReference>
<dbReference type="SMART" id="SM00733">
    <property type="entry name" value="Mterf"/>
    <property type="match status" value="5"/>
</dbReference>
<dbReference type="GO" id="GO:0003676">
    <property type="term" value="F:nucleic acid binding"/>
    <property type="evidence" value="ECO:0007669"/>
    <property type="project" value="InterPro"/>
</dbReference>
<accession>A0A5J4ZR07</accession>
<evidence type="ECO:0000313" key="5">
    <source>
        <dbReference type="Proteomes" id="UP000325577"/>
    </source>
</evidence>
<evidence type="ECO:0000313" key="4">
    <source>
        <dbReference type="EMBL" id="KAA8520459.1"/>
    </source>
</evidence>
<gene>
    <name evidence="4" type="ORF">F0562_014715</name>
</gene>
<dbReference type="InterPro" id="IPR038538">
    <property type="entry name" value="MTERF_sf"/>
</dbReference>
<keyword evidence="2" id="KW-0806">Transcription termination</keyword>
<dbReference type="AlphaFoldDB" id="A0A5J4ZR07"/>
<dbReference type="PANTHER" id="PTHR13068:SF113">
    <property type="entry name" value="TRANSCRIPTION TERMINATION FACTOR MTEF18, MITOCHONDRIAL"/>
    <property type="match status" value="1"/>
</dbReference>